<dbReference type="SUPFAM" id="SSF103025">
    <property type="entry name" value="Folate-binding domain"/>
    <property type="match status" value="1"/>
</dbReference>
<accession>A0A1X3DIG0</accession>
<dbReference type="PANTHER" id="PTHR22602">
    <property type="entry name" value="TRANSFERASE CAF17, MITOCHONDRIAL-RELATED"/>
    <property type="match status" value="1"/>
</dbReference>
<sequence>MYQTRLPFFSVIRVSGDDRAGFLHTQLSNDINHLAAGEACYATYNTPKGRIIANMVVLNRGDDVLLAVAADLAESLMKRLRMFVLRAKVVFEPLPDYAVACGLPENIEPANADTPALSFAAQQESNGVWRVDLPHGGRLKIGLSSDLPDYDAAAENTWQAHEIASGYPWISAATSESSVAQMLNQHIIGGVHFKKGCYPGQEIIARAQYRGQVKRGLAVLEGPSPEVEGIAVKSGDEEAGIIINSALTAAGSINLAVIKFSAAEGELTDADGNALKQTKLFFNTEKE</sequence>
<name>A0A1X3DIG0_9NEIS</name>
<evidence type="ECO:0000313" key="3">
    <source>
        <dbReference type="Proteomes" id="UP000193303"/>
    </source>
</evidence>
<dbReference type="Gene3D" id="3.30.1360.120">
    <property type="entry name" value="Probable tRNA modification gtpase trme, domain 1"/>
    <property type="match status" value="1"/>
</dbReference>
<dbReference type="NCBIfam" id="TIGR03317">
    <property type="entry name" value="ygfZ_signature"/>
    <property type="match status" value="1"/>
</dbReference>
<comment type="caution">
    <text evidence="2">The sequence shown here is derived from an EMBL/GenBank/DDBJ whole genome shotgun (WGS) entry which is preliminary data.</text>
</comment>
<gene>
    <name evidence="2" type="ORF">BV912_06565</name>
</gene>
<organism evidence="2 3">
    <name type="scientific">Neisseria dumasiana</name>
    <dbReference type="NCBI Taxonomy" id="1931275"/>
    <lineage>
        <taxon>Bacteria</taxon>
        <taxon>Pseudomonadati</taxon>
        <taxon>Pseudomonadota</taxon>
        <taxon>Betaproteobacteria</taxon>
        <taxon>Neisseriales</taxon>
        <taxon>Neisseriaceae</taxon>
        <taxon>Neisseria</taxon>
    </lineage>
</organism>
<evidence type="ECO:0000256" key="1">
    <source>
        <dbReference type="ARBA" id="ARBA00022946"/>
    </source>
</evidence>
<reference evidence="3" key="1">
    <citation type="submission" date="2017-01" db="EMBL/GenBank/DDBJ databases">
        <authorList>
            <person name="Mah S.A."/>
            <person name="Swanson W.J."/>
            <person name="Moy G.W."/>
            <person name="Vacquier V.D."/>
        </authorList>
    </citation>
    <scope>NUCLEOTIDE SEQUENCE [LARGE SCALE GENOMIC DNA]</scope>
    <source>
        <strain evidence="3">124861</strain>
    </source>
</reference>
<dbReference type="InterPro" id="IPR027266">
    <property type="entry name" value="TrmE/GcvT-like"/>
</dbReference>
<dbReference type="RefSeq" id="WP_085359309.1">
    <property type="nucleotide sequence ID" value="NZ_MTAB01000012.1"/>
</dbReference>
<dbReference type="STRING" id="1931275.BV914_07370"/>
<proteinExistence type="predicted"/>
<dbReference type="Proteomes" id="UP000193303">
    <property type="component" value="Unassembled WGS sequence"/>
</dbReference>
<protein>
    <submittedName>
        <fullName evidence="2">Folate-binding protein YgfZ</fullName>
    </submittedName>
</protein>
<dbReference type="PANTHER" id="PTHR22602:SF0">
    <property type="entry name" value="TRANSFERASE CAF17, MITOCHONDRIAL-RELATED"/>
    <property type="match status" value="1"/>
</dbReference>
<dbReference type="InterPro" id="IPR017703">
    <property type="entry name" value="YgfZ/GCV_T_CS"/>
</dbReference>
<dbReference type="GO" id="GO:0016226">
    <property type="term" value="P:iron-sulfur cluster assembly"/>
    <property type="evidence" value="ECO:0007669"/>
    <property type="project" value="TreeGrafter"/>
</dbReference>
<keyword evidence="1" id="KW-0809">Transit peptide</keyword>
<dbReference type="InterPro" id="IPR045179">
    <property type="entry name" value="YgfZ/GcvT"/>
</dbReference>
<dbReference type="EMBL" id="MTAB01000012">
    <property type="protein sequence ID" value="OSI21266.1"/>
    <property type="molecule type" value="Genomic_DNA"/>
</dbReference>
<dbReference type="AlphaFoldDB" id="A0A1X3DIG0"/>
<evidence type="ECO:0000313" key="2">
    <source>
        <dbReference type="EMBL" id="OSI21266.1"/>
    </source>
</evidence>
<dbReference type="OrthoDB" id="9796287at2"/>